<protein>
    <recommendedName>
        <fullName evidence="2">ShKT domain-containing protein</fullName>
    </recommendedName>
</protein>
<dbReference type="Gene3D" id="1.10.10.1940">
    <property type="match status" value="1"/>
</dbReference>
<dbReference type="AlphaFoldDB" id="A0A3P7Q7B4"/>
<gene>
    <name evidence="3" type="ORF">DME_LOCUS1414</name>
</gene>
<feature type="domain" description="ShKT" evidence="2">
    <location>
        <begin position="28"/>
        <end position="62"/>
    </location>
</feature>
<feature type="disulfide bond" evidence="1">
    <location>
        <begin position="35"/>
        <end position="53"/>
    </location>
</feature>
<name>A0A3P7Q7B4_DRAME</name>
<evidence type="ECO:0000313" key="3">
    <source>
        <dbReference type="EMBL" id="VDN51441.1"/>
    </source>
</evidence>
<dbReference type="InterPro" id="IPR003582">
    <property type="entry name" value="ShKT_dom"/>
</dbReference>
<accession>A0A3P7Q7B4</accession>
<evidence type="ECO:0000313" key="4">
    <source>
        <dbReference type="Proteomes" id="UP000274756"/>
    </source>
</evidence>
<dbReference type="EMBL" id="UYYG01000021">
    <property type="protein sequence ID" value="VDN51441.1"/>
    <property type="molecule type" value="Genomic_DNA"/>
</dbReference>
<dbReference type="PROSITE" id="PS51670">
    <property type="entry name" value="SHKT"/>
    <property type="match status" value="1"/>
</dbReference>
<reference evidence="3 4" key="1">
    <citation type="submission" date="2018-11" db="EMBL/GenBank/DDBJ databases">
        <authorList>
            <consortium name="Pathogen Informatics"/>
        </authorList>
    </citation>
    <scope>NUCLEOTIDE SEQUENCE [LARGE SCALE GENOMIC DNA]</scope>
</reference>
<evidence type="ECO:0000256" key="1">
    <source>
        <dbReference type="PROSITE-ProRule" id="PRU01005"/>
    </source>
</evidence>
<feature type="disulfide bond" evidence="1">
    <location>
        <begin position="28"/>
        <end position="62"/>
    </location>
</feature>
<dbReference type="Proteomes" id="UP000274756">
    <property type="component" value="Unassembled WGS sequence"/>
</dbReference>
<dbReference type="Pfam" id="PF01549">
    <property type="entry name" value="ShK"/>
    <property type="match status" value="2"/>
</dbReference>
<organism evidence="3 4">
    <name type="scientific">Dracunculus medinensis</name>
    <name type="common">Guinea worm</name>
    <dbReference type="NCBI Taxonomy" id="318479"/>
    <lineage>
        <taxon>Eukaryota</taxon>
        <taxon>Metazoa</taxon>
        <taxon>Ecdysozoa</taxon>
        <taxon>Nematoda</taxon>
        <taxon>Chromadorea</taxon>
        <taxon>Rhabditida</taxon>
        <taxon>Spirurina</taxon>
        <taxon>Dracunculoidea</taxon>
        <taxon>Dracunculidae</taxon>
        <taxon>Dracunculus</taxon>
    </lineage>
</organism>
<keyword evidence="1" id="KW-1015">Disulfide bond</keyword>
<keyword evidence="4" id="KW-1185">Reference proteome</keyword>
<evidence type="ECO:0000259" key="2">
    <source>
        <dbReference type="PROSITE" id="PS51670"/>
    </source>
</evidence>
<feature type="disulfide bond" evidence="1">
    <location>
        <begin position="44"/>
        <end position="57"/>
    </location>
</feature>
<proteinExistence type="predicted"/>
<sequence length="143" mass="16971">MICRIETALTKCPHTCRLCNRPGAAGRCPDVTPNCSNFLKYMECETEFMQLNCMRTCNLTSCFERFHMPLVIYLSFKKINLNFLRLPKDPINKMFISEKRLKIGKSHDCLDRREDCQKYRNLCYFDAYQSEMTNICRRTCEFC</sequence>